<dbReference type="SUPFAM" id="SSF53822">
    <property type="entry name" value="Periplasmic binding protein-like I"/>
    <property type="match status" value="1"/>
</dbReference>
<dbReference type="GO" id="GO:0030246">
    <property type="term" value="F:carbohydrate binding"/>
    <property type="evidence" value="ECO:0007669"/>
    <property type="project" value="UniProtKB-ARBA"/>
</dbReference>
<feature type="domain" description="Periplasmic binding protein" evidence="4">
    <location>
        <begin position="52"/>
        <end position="299"/>
    </location>
</feature>
<gene>
    <name evidence="5" type="ORF">UFOPK2234_00232</name>
</gene>
<dbReference type="AlphaFoldDB" id="A0A6J6KER4"/>
<accession>A0A6J6KER4</accession>
<evidence type="ECO:0000256" key="1">
    <source>
        <dbReference type="ARBA" id="ARBA00004196"/>
    </source>
</evidence>
<sequence>MSIKKAKVGFVALVVAASSFVAITSATTANAAATSQWCKGVKIAAFPGGPQGGVFANNVYNGYVQAAKDLGPTMKYYFSDWDSAKLVTQMKEAVATKPNGMAIYGFGGPEATGPIVDDAFKKGIIVTSLNSELTALQSKYAARGFGYVGAELYKAGNDLAKKVISNASLKSGDSVFVWGLKGAAGDRAQRTVGVIDGFEKAGLKVVYQEIDQATNTTPASGGPTYAGLMAKNSSVKAVVTDHGGLTATAATYMKAANQKPGDVYFAGFDLSPAAVTAIESGYLNLIIDQQPFLQGYLPILQICLTKKFGFSGLSVNTSGGFVDKTNVAIAKPLAIKEIR</sequence>
<comment type="similarity">
    <text evidence="2">Belongs to the bacterial solute-binding protein 2 family.</text>
</comment>
<dbReference type="CDD" id="cd19966">
    <property type="entry name" value="PBP1_ABC_sugar_binding-like"/>
    <property type="match status" value="1"/>
</dbReference>
<evidence type="ECO:0000256" key="2">
    <source>
        <dbReference type="ARBA" id="ARBA00007639"/>
    </source>
</evidence>
<evidence type="ECO:0000313" key="5">
    <source>
        <dbReference type="EMBL" id="CAB4646694.1"/>
    </source>
</evidence>
<evidence type="ECO:0000259" key="4">
    <source>
        <dbReference type="Pfam" id="PF13407"/>
    </source>
</evidence>
<evidence type="ECO:0000256" key="3">
    <source>
        <dbReference type="ARBA" id="ARBA00022729"/>
    </source>
</evidence>
<dbReference type="GO" id="GO:0030313">
    <property type="term" value="C:cell envelope"/>
    <property type="evidence" value="ECO:0007669"/>
    <property type="project" value="UniProtKB-SubCell"/>
</dbReference>
<dbReference type="InterPro" id="IPR028082">
    <property type="entry name" value="Peripla_BP_I"/>
</dbReference>
<dbReference type="PANTHER" id="PTHR46847">
    <property type="entry name" value="D-ALLOSE-BINDING PERIPLASMIC PROTEIN-RELATED"/>
    <property type="match status" value="1"/>
</dbReference>
<dbReference type="PANTHER" id="PTHR46847:SF1">
    <property type="entry name" value="D-ALLOSE-BINDING PERIPLASMIC PROTEIN-RELATED"/>
    <property type="match status" value="1"/>
</dbReference>
<reference evidence="5" key="1">
    <citation type="submission" date="2020-05" db="EMBL/GenBank/DDBJ databases">
        <authorList>
            <person name="Chiriac C."/>
            <person name="Salcher M."/>
            <person name="Ghai R."/>
            <person name="Kavagutti S V."/>
        </authorList>
    </citation>
    <scope>NUCLEOTIDE SEQUENCE</scope>
</reference>
<dbReference type="Gene3D" id="3.40.50.2300">
    <property type="match status" value="2"/>
</dbReference>
<dbReference type="Pfam" id="PF13407">
    <property type="entry name" value="Peripla_BP_4"/>
    <property type="match status" value="1"/>
</dbReference>
<keyword evidence="3" id="KW-0732">Signal</keyword>
<comment type="subcellular location">
    <subcellularLocation>
        <location evidence="1">Cell envelope</location>
    </subcellularLocation>
</comment>
<proteinExistence type="inferred from homology"/>
<dbReference type="InterPro" id="IPR025997">
    <property type="entry name" value="SBP_2_dom"/>
</dbReference>
<name>A0A6J6KER4_9ZZZZ</name>
<protein>
    <submittedName>
        <fullName evidence="5">Unannotated protein</fullName>
    </submittedName>
</protein>
<dbReference type="EMBL" id="CAEZWG010000026">
    <property type="protein sequence ID" value="CAB4646694.1"/>
    <property type="molecule type" value="Genomic_DNA"/>
</dbReference>
<organism evidence="5">
    <name type="scientific">freshwater metagenome</name>
    <dbReference type="NCBI Taxonomy" id="449393"/>
    <lineage>
        <taxon>unclassified sequences</taxon>
        <taxon>metagenomes</taxon>
        <taxon>ecological metagenomes</taxon>
    </lineage>
</organism>